<protein>
    <submittedName>
        <fullName evidence="2">Uncharacterized protein</fullName>
    </submittedName>
</protein>
<dbReference type="AlphaFoldDB" id="A0A6N8T7N7"/>
<feature type="signal peptide" evidence="1">
    <location>
        <begin position="1"/>
        <end position="24"/>
    </location>
</feature>
<name>A0A6N8T7N7_SHIZO</name>
<evidence type="ECO:0000313" key="3">
    <source>
        <dbReference type="Proteomes" id="UP000440304"/>
    </source>
</evidence>
<proteinExistence type="predicted"/>
<organism evidence="2 3">
    <name type="scientific">Shinella zoogloeoides</name>
    <name type="common">Crabtreella saccharophila</name>
    <dbReference type="NCBI Taxonomy" id="352475"/>
    <lineage>
        <taxon>Bacteria</taxon>
        <taxon>Pseudomonadati</taxon>
        <taxon>Pseudomonadota</taxon>
        <taxon>Alphaproteobacteria</taxon>
        <taxon>Hyphomicrobiales</taxon>
        <taxon>Rhizobiaceae</taxon>
        <taxon>Shinella</taxon>
    </lineage>
</organism>
<evidence type="ECO:0000256" key="1">
    <source>
        <dbReference type="SAM" id="SignalP"/>
    </source>
</evidence>
<evidence type="ECO:0000313" key="2">
    <source>
        <dbReference type="EMBL" id="MXN99216.1"/>
    </source>
</evidence>
<dbReference type="Proteomes" id="UP000440304">
    <property type="component" value="Unassembled WGS sequence"/>
</dbReference>
<accession>A0A6N8T7N7</accession>
<keyword evidence="1" id="KW-0732">Signal</keyword>
<dbReference type="OrthoDB" id="9998057at2"/>
<comment type="caution">
    <text evidence="2">The sequence shown here is derived from an EMBL/GenBank/DDBJ whole genome shotgun (WGS) entry which is preliminary data.</text>
</comment>
<dbReference type="RefSeq" id="WP_160784657.1">
    <property type="nucleotide sequence ID" value="NZ_CP086610.1"/>
</dbReference>
<gene>
    <name evidence="2" type="ORF">GR156_02785</name>
</gene>
<sequence>MDRIVSKVLLASALILAFPQISSAQILGGVAGDAKDDVEVSCGSCCSVRNTGGRKVSARLSLALGASATVIVGPGQSATWSTGGSCFSSGFGVFANYAD</sequence>
<reference evidence="2 3" key="1">
    <citation type="submission" date="2019-12" db="EMBL/GenBank/DDBJ databases">
        <title>Shinella granuli gen. nov., sp. nov., and proposal of the reclassification of Zoogloea ramigera ATCC 19623 as Shinella zoogloeoides sp. nov.</title>
        <authorList>
            <person name="Gao J."/>
        </authorList>
    </citation>
    <scope>NUCLEOTIDE SEQUENCE [LARGE SCALE GENOMIC DNA]</scope>
    <source>
        <strain evidence="2 3">DSM 287</strain>
    </source>
</reference>
<feature type="chain" id="PRO_5026837549" evidence="1">
    <location>
        <begin position="25"/>
        <end position="99"/>
    </location>
</feature>
<dbReference type="EMBL" id="WUML01000002">
    <property type="protein sequence ID" value="MXN99216.1"/>
    <property type="molecule type" value="Genomic_DNA"/>
</dbReference>